<dbReference type="InterPro" id="IPR021109">
    <property type="entry name" value="Peptidase_aspartic_dom_sf"/>
</dbReference>
<feature type="domain" description="Peptidase A1" evidence="4">
    <location>
        <begin position="65"/>
        <end position="396"/>
    </location>
</feature>
<dbReference type="PROSITE" id="PS51767">
    <property type="entry name" value="PEPTIDASE_A1"/>
    <property type="match status" value="1"/>
</dbReference>
<dbReference type="GO" id="GO:0006508">
    <property type="term" value="P:proteolysis"/>
    <property type="evidence" value="ECO:0007669"/>
    <property type="project" value="InterPro"/>
</dbReference>
<evidence type="ECO:0000256" key="1">
    <source>
        <dbReference type="ARBA" id="ARBA00007447"/>
    </source>
</evidence>
<gene>
    <name evidence="5" type="ORF">PENSOL_c001G00398</name>
</gene>
<dbReference type="PANTHER" id="PTHR47966">
    <property type="entry name" value="BETA-SITE APP-CLEAVING ENZYME, ISOFORM A-RELATED"/>
    <property type="match status" value="1"/>
</dbReference>
<name>A0A1V6RRU1_9EURO</name>
<dbReference type="EMBL" id="MDYO01000001">
    <property type="protein sequence ID" value="OQE04260.1"/>
    <property type="molecule type" value="Genomic_DNA"/>
</dbReference>
<dbReference type="InterPro" id="IPR033121">
    <property type="entry name" value="PEPTIDASE_A1"/>
</dbReference>
<dbReference type="Pfam" id="PF00026">
    <property type="entry name" value="Asp"/>
    <property type="match status" value="1"/>
</dbReference>
<comment type="caution">
    <text evidence="5">The sequence shown here is derived from an EMBL/GenBank/DDBJ whole genome shotgun (WGS) entry which is preliminary data.</text>
</comment>
<keyword evidence="2" id="KW-0378">Hydrolase</keyword>
<accession>A0A1V6RRU1</accession>
<protein>
    <recommendedName>
        <fullName evidence="4">Peptidase A1 domain-containing protein</fullName>
    </recommendedName>
</protein>
<reference evidence="6" key="1">
    <citation type="journal article" date="2017" name="Nat. Microbiol.">
        <title>Global analysis of biosynthetic gene clusters reveals vast potential of secondary metabolite production in Penicillium species.</title>
        <authorList>
            <person name="Nielsen J.C."/>
            <person name="Grijseels S."/>
            <person name="Prigent S."/>
            <person name="Ji B."/>
            <person name="Dainat J."/>
            <person name="Nielsen K.F."/>
            <person name="Frisvad J.C."/>
            <person name="Workman M."/>
            <person name="Nielsen J."/>
        </authorList>
    </citation>
    <scope>NUCLEOTIDE SEQUENCE [LARGE SCALE GENOMIC DNA]</scope>
    <source>
        <strain evidence="6">IBT 29525</strain>
    </source>
</reference>
<evidence type="ECO:0000259" key="4">
    <source>
        <dbReference type="PROSITE" id="PS51767"/>
    </source>
</evidence>
<sequence>MRSGSWLFALLGVSLADALSLEKRDMPAVFNVPLKHKKVAKYVANPQLRRDNTVLLPIGNDEKIVYTNISLGTPPQSIEVEFWMAGNECWVPVRTSHDCAMFRGNKNCNGSGGYNKTLSTSMNDLHSKFTVSKSIESSMTITGEFVTDTLVIGDTTVESMKIGILNVDATQNIIGLGYGETNSSFISLTEALVNAGTIKSPAFSMYMENPLHSISTGVSQDEKAGTLLFGGVNKSKYNGTLHTLPIVNNPADYRKAFRVNMTSFSINETSVFPEGPSTQALLDASTSYTYVPESTAQDIFSRLGATETPTSGPASIPCNTTSSDTKLTFAFGAASFKLDIGLFIERRSVFNDEDICYLGIVAKTDTKDANSVGLGANFLQQIYTVYDMGNDEISLAQRNWNSNEDEIVEIMTGKNAVPGATLEKGVADDTEAKDAHEEEKSTGSRIDECVGLQLYLYIFAIGALFCL</sequence>
<comment type="similarity">
    <text evidence="1">Belongs to the peptidase A1 family.</text>
</comment>
<dbReference type="PRINTS" id="PR00792">
    <property type="entry name" value="PEPSIN"/>
</dbReference>
<feature type="chain" id="PRO_5012393062" description="Peptidase A1 domain-containing protein" evidence="3">
    <location>
        <begin position="19"/>
        <end position="467"/>
    </location>
</feature>
<evidence type="ECO:0000256" key="3">
    <source>
        <dbReference type="SAM" id="SignalP"/>
    </source>
</evidence>
<proteinExistence type="inferred from homology"/>
<organism evidence="5 6">
    <name type="scientific">Penicillium solitum</name>
    <dbReference type="NCBI Taxonomy" id="60172"/>
    <lineage>
        <taxon>Eukaryota</taxon>
        <taxon>Fungi</taxon>
        <taxon>Dikarya</taxon>
        <taxon>Ascomycota</taxon>
        <taxon>Pezizomycotina</taxon>
        <taxon>Eurotiomycetes</taxon>
        <taxon>Eurotiomycetidae</taxon>
        <taxon>Eurotiales</taxon>
        <taxon>Aspergillaceae</taxon>
        <taxon>Penicillium</taxon>
    </lineage>
</organism>
<dbReference type="GO" id="GO:0004190">
    <property type="term" value="F:aspartic-type endopeptidase activity"/>
    <property type="evidence" value="ECO:0007669"/>
    <property type="project" value="InterPro"/>
</dbReference>
<evidence type="ECO:0000313" key="6">
    <source>
        <dbReference type="Proteomes" id="UP000191612"/>
    </source>
</evidence>
<dbReference type="STRING" id="60172.A0A1V6RRU1"/>
<evidence type="ECO:0000313" key="5">
    <source>
        <dbReference type="EMBL" id="OQE04260.1"/>
    </source>
</evidence>
<feature type="signal peptide" evidence="3">
    <location>
        <begin position="1"/>
        <end position="18"/>
    </location>
</feature>
<dbReference type="PANTHER" id="PTHR47966:SF65">
    <property type="entry name" value="ASPARTIC-TYPE ENDOPEPTIDASE"/>
    <property type="match status" value="1"/>
</dbReference>
<dbReference type="Proteomes" id="UP000191612">
    <property type="component" value="Unassembled WGS sequence"/>
</dbReference>
<dbReference type="SUPFAM" id="SSF50630">
    <property type="entry name" value="Acid proteases"/>
    <property type="match status" value="1"/>
</dbReference>
<keyword evidence="3" id="KW-0732">Signal</keyword>
<dbReference type="Gene3D" id="2.40.70.10">
    <property type="entry name" value="Acid Proteases"/>
    <property type="match status" value="2"/>
</dbReference>
<evidence type="ECO:0000256" key="2">
    <source>
        <dbReference type="ARBA" id="ARBA00022801"/>
    </source>
</evidence>
<keyword evidence="6" id="KW-1185">Reference proteome</keyword>
<dbReference type="InterPro" id="IPR001461">
    <property type="entry name" value="Aspartic_peptidase_A1"/>
</dbReference>
<dbReference type="AlphaFoldDB" id="A0A1V6RRU1"/>